<protein>
    <submittedName>
        <fullName evidence="3">(2R)-3-sulfolactate dehydrogenase (NADP(+))</fullName>
        <ecNumber evidence="3">1.1.1.338</ecNumber>
    </submittedName>
</protein>
<dbReference type="EC" id="1.1.1.338" evidence="3"/>
<accession>A0A212JR10</accession>
<keyword evidence="2 3" id="KW-0560">Oxidoreductase</keyword>
<dbReference type="SUPFAM" id="SSF89733">
    <property type="entry name" value="L-sulfolactate dehydrogenase-like"/>
    <property type="match status" value="1"/>
</dbReference>
<dbReference type="Gene3D" id="3.30.1370.60">
    <property type="entry name" value="Hypothetical oxidoreductase yiak, domain 2"/>
    <property type="match status" value="1"/>
</dbReference>
<comment type="similarity">
    <text evidence="1">Belongs to the LDH2/MDH2 oxidoreductase family.</text>
</comment>
<sequence length="332" mass="34175">MPHISLTEAQKMGEDILQAHNVGQRNAQLTIASLLRAEMEGLPSHGFSRIPYYASQAAAGKVDGNAVPVVERTKPGVVLVDACCGFAFSAFADGLPVVAKAARESGVALMAVRNSHHAGVMGFPVADLAAQGLLALGFANSPAALAPYGGSKVTFGTNPLAMACPRKDAPPLVVDLSMGLLARGKILQAAKKGETIPEGAAVDAEGNPTCDPVKAFNGALLPFGGPKGYALALIVEIMSAALTGASLAIEASSLFTPDGPPPRLGQSFLVMDPAATAGANFLDRVEQLLGFISDQPGARLPGDRRIGLSRAASERNSIDLPEDLLAQLQSLH</sequence>
<dbReference type="PANTHER" id="PTHR11091">
    <property type="entry name" value="OXIDOREDUCTASE-RELATED"/>
    <property type="match status" value="1"/>
</dbReference>
<dbReference type="InterPro" id="IPR036111">
    <property type="entry name" value="Mal/L-sulfo/L-lacto_DH-like_sf"/>
</dbReference>
<dbReference type="EMBL" id="FLUP01000001">
    <property type="protein sequence ID" value="SBW01860.1"/>
    <property type="molecule type" value="Genomic_DNA"/>
</dbReference>
<dbReference type="InterPro" id="IPR003767">
    <property type="entry name" value="Malate/L-lactate_DH-like"/>
</dbReference>
<dbReference type="AlphaFoldDB" id="A0A212JR10"/>
<dbReference type="RefSeq" id="WP_227118118.1">
    <property type="nucleotide sequence ID" value="NZ_CABUEN010000017.1"/>
</dbReference>
<reference evidence="3" key="1">
    <citation type="submission" date="2016-04" db="EMBL/GenBank/DDBJ databases">
        <authorList>
            <person name="Evans L.H."/>
            <person name="Alamgir A."/>
            <person name="Owens N."/>
            <person name="Weber N.D."/>
            <person name="Virtaneva K."/>
            <person name="Barbian K."/>
            <person name="Babar A."/>
            <person name="Rosenke K."/>
        </authorList>
    </citation>
    <scope>NUCLEOTIDE SEQUENCE</scope>
    <source>
        <strain evidence="3">92-2</strain>
    </source>
</reference>
<name>A0A212JR10_9BACT</name>
<dbReference type="GO" id="GO:0016491">
    <property type="term" value="F:oxidoreductase activity"/>
    <property type="evidence" value="ECO:0007669"/>
    <property type="project" value="UniProtKB-KW"/>
</dbReference>
<evidence type="ECO:0000256" key="1">
    <source>
        <dbReference type="ARBA" id="ARBA00006056"/>
    </source>
</evidence>
<evidence type="ECO:0000313" key="3">
    <source>
        <dbReference type="EMBL" id="SBW01860.1"/>
    </source>
</evidence>
<proteinExistence type="inferred from homology"/>
<dbReference type="Pfam" id="PF02615">
    <property type="entry name" value="Ldh_2"/>
    <property type="match status" value="1"/>
</dbReference>
<dbReference type="Gene3D" id="1.10.1530.10">
    <property type="match status" value="1"/>
</dbReference>
<dbReference type="InterPro" id="IPR043143">
    <property type="entry name" value="Mal/L-sulf/L-lact_DH-like_NADP"/>
</dbReference>
<dbReference type="InterPro" id="IPR043144">
    <property type="entry name" value="Mal/L-sulf/L-lact_DH-like_ah"/>
</dbReference>
<dbReference type="PANTHER" id="PTHR11091:SF0">
    <property type="entry name" value="MALATE DEHYDROGENASE"/>
    <property type="match status" value="1"/>
</dbReference>
<evidence type="ECO:0000256" key="2">
    <source>
        <dbReference type="ARBA" id="ARBA00023002"/>
    </source>
</evidence>
<organism evidence="3">
    <name type="scientific">uncultured Desulfovibrio sp</name>
    <dbReference type="NCBI Taxonomy" id="167968"/>
    <lineage>
        <taxon>Bacteria</taxon>
        <taxon>Pseudomonadati</taxon>
        <taxon>Thermodesulfobacteriota</taxon>
        <taxon>Desulfovibrionia</taxon>
        <taxon>Desulfovibrionales</taxon>
        <taxon>Desulfovibrionaceae</taxon>
        <taxon>Desulfovibrio</taxon>
        <taxon>environmental samples</taxon>
    </lineage>
</organism>
<gene>
    <name evidence="3" type="primary">comC</name>
    <name evidence="3" type="ORF">KM92DES2_11569</name>
</gene>